<keyword evidence="7" id="KW-0460">Magnesium</keyword>
<feature type="transmembrane region" description="Helical" evidence="8">
    <location>
        <begin position="204"/>
        <end position="222"/>
    </location>
</feature>
<feature type="transmembrane region" description="Helical" evidence="8">
    <location>
        <begin position="306"/>
        <end position="331"/>
    </location>
</feature>
<dbReference type="EMBL" id="CP036268">
    <property type="protein sequence ID" value="QDT39178.1"/>
    <property type="molecule type" value="Genomic_DNA"/>
</dbReference>
<protein>
    <submittedName>
        <fullName evidence="9">WecA-like glycosyltransferase</fullName>
        <ecNumber evidence="9">2.7.8.35</ecNumber>
    </submittedName>
</protein>
<name>A0A517R5L0_9PLAN</name>
<reference evidence="9 10" key="1">
    <citation type="submission" date="2019-02" db="EMBL/GenBank/DDBJ databases">
        <title>Deep-cultivation of Planctomycetes and their phenomic and genomic characterization uncovers novel biology.</title>
        <authorList>
            <person name="Wiegand S."/>
            <person name="Jogler M."/>
            <person name="Boedeker C."/>
            <person name="Pinto D."/>
            <person name="Vollmers J."/>
            <person name="Rivas-Marin E."/>
            <person name="Kohn T."/>
            <person name="Peeters S.H."/>
            <person name="Heuer A."/>
            <person name="Rast P."/>
            <person name="Oberbeckmann S."/>
            <person name="Bunk B."/>
            <person name="Jeske O."/>
            <person name="Meyerdierks A."/>
            <person name="Storesund J.E."/>
            <person name="Kallscheuer N."/>
            <person name="Luecker S."/>
            <person name="Lage O.M."/>
            <person name="Pohl T."/>
            <person name="Merkel B.J."/>
            <person name="Hornburger P."/>
            <person name="Mueller R.-W."/>
            <person name="Bruemmer F."/>
            <person name="Labrenz M."/>
            <person name="Spormann A.M."/>
            <person name="Op den Camp H."/>
            <person name="Overmann J."/>
            <person name="Amann R."/>
            <person name="Jetten M.S.M."/>
            <person name="Mascher T."/>
            <person name="Medema M.H."/>
            <person name="Devos D.P."/>
            <person name="Kaster A.-K."/>
            <person name="Ovreas L."/>
            <person name="Rohde M."/>
            <person name="Galperin M.Y."/>
            <person name="Jogler C."/>
        </authorList>
    </citation>
    <scope>NUCLEOTIDE SEQUENCE [LARGE SCALE GENOMIC DNA]</scope>
    <source>
        <strain evidence="9 10">Pan189</strain>
    </source>
</reference>
<feature type="transmembrane region" description="Helical" evidence="8">
    <location>
        <begin position="179"/>
        <end position="198"/>
    </location>
</feature>
<dbReference type="PANTHER" id="PTHR22926">
    <property type="entry name" value="PHOSPHO-N-ACETYLMURAMOYL-PENTAPEPTIDE-TRANSFERASE"/>
    <property type="match status" value="1"/>
</dbReference>
<dbReference type="InterPro" id="IPR000715">
    <property type="entry name" value="Glycosyl_transferase_4"/>
</dbReference>
<feature type="transmembrane region" description="Helical" evidence="8">
    <location>
        <begin position="337"/>
        <end position="357"/>
    </location>
</feature>
<evidence type="ECO:0000256" key="1">
    <source>
        <dbReference type="ARBA" id="ARBA00004651"/>
    </source>
</evidence>
<dbReference type="Pfam" id="PF00953">
    <property type="entry name" value="Glycos_transf_4"/>
    <property type="match status" value="1"/>
</dbReference>
<dbReference type="GO" id="GO:0044038">
    <property type="term" value="P:cell wall macromolecule biosynthetic process"/>
    <property type="evidence" value="ECO:0007669"/>
    <property type="project" value="TreeGrafter"/>
</dbReference>
<keyword evidence="4 8" id="KW-0812">Transmembrane</keyword>
<keyword evidence="6 8" id="KW-0472">Membrane</keyword>
<keyword evidence="7" id="KW-0479">Metal-binding</keyword>
<comment type="subcellular location">
    <subcellularLocation>
        <location evidence="1">Cell membrane</location>
        <topology evidence="1">Multi-pass membrane protein</topology>
    </subcellularLocation>
</comment>
<feature type="binding site" evidence="7">
    <location>
        <position position="233"/>
    </location>
    <ligand>
        <name>Mg(2+)</name>
        <dbReference type="ChEBI" id="CHEBI:18420"/>
    </ligand>
</feature>
<sequence length="380" mass="40138">MLAFVAVCILPAFVLSAALTEIVRRLAPRVGLLDKPAARKVHQTPTPLGGGIAVFLAVMIPMVGALVAAVLANGGYLPEWLVPATLAPHAEGAAGKVGQVIAIFVSGTILAATGLVDDFRPVPWQPRLAIQIVAAAILAIFGPRISAFIDTPAVGMLITGVWVLVLVNAFNFLDNMNGLSGGVAMICAIATALIMLTTFERPHFFVGGVMMMLAAALAGFLIQNWQGRIFMGDAGSYFVGLLMATFTAAATFYETDVNSDHVILAPLCVLAVPLYDLCSVVLIRLRERRSPFHPDKSHFSHRLVQLGMRTTSAVLLIYLATITTGLAGLLLYEVEDWYGASLIVLLVVCVLAIIAVLETVGVARAKVLAAAKEADGARSP</sequence>
<keyword evidence="10" id="KW-1185">Reference proteome</keyword>
<dbReference type="AlphaFoldDB" id="A0A517R5L0"/>
<dbReference type="EC" id="2.7.8.35" evidence="9"/>
<evidence type="ECO:0000256" key="6">
    <source>
        <dbReference type="ARBA" id="ARBA00023136"/>
    </source>
</evidence>
<evidence type="ECO:0000313" key="10">
    <source>
        <dbReference type="Proteomes" id="UP000317318"/>
    </source>
</evidence>
<evidence type="ECO:0000256" key="4">
    <source>
        <dbReference type="ARBA" id="ARBA00022692"/>
    </source>
</evidence>
<gene>
    <name evidence="9" type="ORF">Pan189_35810</name>
</gene>
<organism evidence="9 10">
    <name type="scientific">Stratiformator vulcanicus</name>
    <dbReference type="NCBI Taxonomy" id="2527980"/>
    <lineage>
        <taxon>Bacteria</taxon>
        <taxon>Pseudomonadati</taxon>
        <taxon>Planctomycetota</taxon>
        <taxon>Planctomycetia</taxon>
        <taxon>Planctomycetales</taxon>
        <taxon>Planctomycetaceae</taxon>
        <taxon>Stratiformator</taxon>
    </lineage>
</organism>
<keyword evidence="3 9" id="KW-0808">Transferase</keyword>
<keyword evidence="2" id="KW-1003">Cell membrane</keyword>
<feature type="transmembrane region" description="Helical" evidence="8">
    <location>
        <begin position="52"/>
        <end position="72"/>
    </location>
</feature>
<evidence type="ECO:0000256" key="5">
    <source>
        <dbReference type="ARBA" id="ARBA00022989"/>
    </source>
</evidence>
<dbReference type="PANTHER" id="PTHR22926:SF3">
    <property type="entry name" value="UNDECAPRENYL-PHOSPHATE ALPHA-N-ACETYLGLUCOSAMINYL 1-PHOSPHATE TRANSFERASE"/>
    <property type="match status" value="1"/>
</dbReference>
<dbReference type="RefSeq" id="WP_145365338.1">
    <property type="nucleotide sequence ID" value="NZ_CP036268.1"/>
</dbReference>
<proteinExistence type="predicted"/>
<dbReference type="CDD" id="cd06853">
    <property type="entry name" value="GT_WecA_like"/>
    <property type="match status" value="1"/>
</dbReference>
<evidence type="ECO:0000256" key="7">
    <source>
        <dbReference type="PIRSR" id="PIRSR600715-1"/>
    </source>
</evidence>
<comment type="cofactor">
    <cofactor evidence="7">
        <name>Mg(2+)</name>
        <dbReference type="ChEBI" id="CHEBI:18420"/>
    </cofactor>
</comment>
<feature type="transmembrane region" description="Helical" evidence="8">
    <location>
        <begin position="264"/>
        <end position="285"/>
    </location>
</feature>
<dbReference type="GO" id="GO:0071555">
    <property type="term" value="P:cell wall organization"/>
    <property type="evidence" value="ECO:0007669"/>
    <property type="project" value="TreeGrafter"/>
</dbReference>
<dbReference type="GO" id="GO:0009103">
    <property type="term" value="P:lipopolysaccharide biosynthetic process"/>
    <property type="evidence" value="ECO:0007669"/>
    <property type="project" value="TreeGrafter"/>
</dbReference>
<dbReference type="GO" id="GO:0005886">
    <property type="term" value="C:plasma membrane"/>
    <property type="evidence" value="ECO:0007669"/>
    <property type="project" value="UniProtKB-SubCell"/>
</dbReference>
<feature type="binding site" evidence="7">
    <location>
        <position position="171"/>
    </location>
    <ligand>
        <name>Mg(2+)</name>
        <dbReference type="ChEBI" id="CHEBI:18420"/>
    </ligand>
</feature>
<keyword evidence="5 8" id="KW-1133">Transmembrane helix</keyword>
<evidence type="ECO:0000313" key="9">
    <source>
        <dbReference type="EMBL" id="QDT39178.1"/>
    </source>
</evidence>
<dbReference type="Proteomes" id="UP000317318">
    <property type="component" value="Chromosome"/>
</dbReference>
<dbReference type="GO" id="GO:0046872">
    <property type="term" value="F:metal ion binding"/>
    <property type="evidence" value="ECO:0007669"/>
    <property type="project" value="UniProtKB-KW"/>
</dbReference>
<evidence type="ECO:0000256" key="2">
    <source>
        <dbReference type="ARBA" id="ARBA00022475"/>
    </source>
</evidence>
<feature type="transmembrane region" description="Helical" evidence="8">
    <location>
        <begin position="153"/>
        <end position="172"/>
    </location>
</feature>
<dbReference type="OrthoDB" id="9783652at2"/>
<feature type="transmembrane region" description="Helical" evidence="8">
    <location>
        <begin position="234"/>
        <end position="252"/>
    </location>
</feature>
<dbReference type="KEGG" id="svp:Pan189_35810"/>
<dbReference type="GO" id="GO:0016780">
    <property type="term" value="F:phosphotransferase activity, for other substituted phosphate groups"/>
    <property type="evidence" value="ECO:0007669"/>
    <property type="project" value="InterPro"/>
</dbReference>
<feature type="transmembrane region" description="Helical" evidence="8">
    <location>
        <begin position="128"/>
        <end position="147"/>
    </location>
</feature>
<accession>A0A517R5L0</accession>
<evidence type="ECO:0000256" key="8">
    <source>
        <dbReference type="SAM" id="Phobius"/>
    </source>
</evidence>
<evidence type="ECO:0000256" key="3">
    <source>
        <dbReference type="ARBA" id="ARBA00022679"/>
    </source>
</evidence>